<dbReference type="EC" id="3.1.1.61" evidence="2"/>
<feature type="active site" evidence="4">
    <location>
        <position position="19"/>
    </location>
</feature>
<evidence type="ECO:0000256" key="3">
    <source>
        <dbReference type="ARBA" id="ARBA00048267"/>
    </source>
</evidence>
<feature type="active site" evidence="4">
    <location>
        <position position="45"/>
    </location>
</feature>
<dbReference type="EMBL" id="QKTW01000030">
    <property type="protein sequence ID" value="PZF70821.1"/>
    <property type="molecule type" value="Genomic_DNA"/>
</dbReference>
<feature type="active site" evidence="4">
    <location>
        <position position="138"/>
    </location>
</feature>
<comment type="catalytic activity">
    <reaction evidence="3">
        <text>[protein]-L-glutamate 5-O-methyl ester + H2O = L-glutamyl-[protein] + methanol + H(+)</text>
        <dbReference type="Rhea" id="RHEA:23236"/>
        <dbReference type="Rhea" id="RHEA-COMP:10208"/>
        <dbReference type="Rhea" id="RHEA-COMP:10311"/>
        <dbReference type="ChEBI" id="CHEBI:15377"/>
        <dbReference type="ChEBI" id="CHEBI:15378"/>
        <dbReference type="ChEBI" id="CHEBI:17790"/>
        <dbReference type="ChEBI" id="CHEBI:29973"/>
        <dbReference type="ChEBI" id="CHEBI:82795"/>
        <dbReference type="EC" id="3.1.1.61"/>
    </reaction>
</comment>
<dbReference type="RefSeq" id="WP_111001022.1">
    <property type="nucleotide sequence ID" value="NZ_QKTW01000030.1"/>
</dbReference>
<dbReference type="GO" id="GO:0000156">
    <property type="term" value="F:phosphorelay response regulator activity"/>
    <property type="evidence" value="ECO:0007669"/>
    <property type="project" value="InterPro"/>
</dbReference>
<accession>A0A2W2A6F4</accession>
<dbReference type="GO" id="GO:0008984">
    <property type="term" value="F:protein-glutamate methylesterase activity"/>
    <property type="evidence" value="ECO:0007669"/>
    <property type="project" value="UniProtKB-EC"/>
</dbReference>
<dbReference type="InterPro" id="IPR000673">
    <property type="entry name" value="Sig_transdc_resp-reg_Me-estase"/>
</dbReference>
<proteinExistence type="predicted"/>
<evidence type="ECO:0000256" key="2">
    <source>
        <dbReference type="ARBA" id="ARBA00039140"/>
    </source>
</evidence>
<evidence type="ECO:0000313" key="7">
    <source>
        <dbReference type="Proteomes" id="UP000248745"/>
    </source>
</evidence>
<organism evidence="6 7">
    <name type="scientific">Taibaiella soli</name>
    <dbReference type="NCBI Taxonomy" id="1649169"/>
    <lineage>
        <taxon>Bacteria</taxon>
        <taxon>Pseudomonadati</taxon>
        <taxon>Bacteroidota</taxon>
        <taxon>Chitinophagia</taxon>
        <taxon>Chitinophagales</taxon>
        <taxon>Chitinophagaceae</taxon>
        <taxon>Taibaiella</taxon>
    </lineage>
</organism>
<dbReference type="CDD" id="cd16433">
    <property type="entry name" value="CheB"/>
    <property type="match status" value="1"/>
</dbReference>
<name>A0A2W2A6F4_9BACT</name>
<gene>
    <name evidence="6" type="ORF">DN068_21500</name>
</gene>
<dbReference type="PROSITE" id="PS50122">
    <property type="entry name" value="CHEB"/>
    <property type="match status" value="1"/>
</dbReference>
<dbReference type="Gene3D" id="3.40.50.180">
    <property type="entry name" value="Methylesterase CheB, C-terminal domain"/>
    <property type="match status" value="1"/>
</dbReference>
<dbReference type="AlphaFoldDB" id="A0A2W2A6F4"/>
<dbReference type="SUPFAM" id="SSF52738">
    <property type="entry name" value="Methylesterase CheB, C-terminal domain"/>
    <property type="match status" value="1"/>
</dbReference>
<evidence type="ECO:0000256" key="4">
    <source>
        <dbReference type="PROSITE-ProRule" id="PRU00050"/>
    </source>
</evidence>
<keyword evidence="7" id="KW-1185">Reference proteome</keyword>
<feature type="domain" description="CheB-type methylesterase" evidence="5">
    <location>
        <begin position="7"/>
        <end position="192"/>
    </location>
</feature>
<protein>
    <recommendedName>
        <fullName evidence="2">protein-glutamate methylesterase</fullName>
        <ecNumber evidence="2">3.1.1.61</ecNumber>
    </recommendedName>
</protein>
<dbReference type="GO" id="GO:0005737">
    <property type="term" value="C:cytoplasm"/>
    <property type="evidence" value="ECO:0007669"/>
    <property type="project" value="InterPro"/>
</dbReference>
<dbReference type="OrthoDB" id="1524092at2"/>
<evidence type="ECO:0000259" key="5">
    <source>
        <dbReference type="PROSITE" id="PS50122"/>
    </source>
</evidence>
<reference evidence="6 7" key="1">
    <citation type="submission" date="2018-06" db="EMBL/GenBank/DDBJ databases">
        <title>Mucibacter soli gen. nov., sp. nov., a new member of the family Chitinophagaceae producing mucin.</title>
        <authorList>
            <person name="Kim M.-K."/>
            <person name="Park S."/>
            <person name="Kim T.-S."/>
            <person name="Joung Y."/>
            <person name="Han J.-H."/>
            <person name="Kim S.B."/>
        </authorList>
    </citation>
    <scope>NUCLEOTIDE SEQUENCE [LARGE SCALE GENOMIC DNA]</scope>
    <source>
        <strain evidence="6 7">R1-15</strain>
    </source>
</reference>
<dbReference type="InterPro" id="IPR035909">
    <property type="entry name" value="CheB_C"/>
</dbReference>
<keyword evidence="4" id="KW-0145">Chemotaxis</keyword>
<evidence type="ECO:0000313" key="6">
    <source>
        <dbReference type="EMBL" id="PZF70821.1"/>
    </source>
</evidence>
<dbReference type="GO" id="GO:0006935">
    <property type="term" value="P:chemotaxis"/>
    <property type="evidence" value="ECO:0007669"/>
    <property type="project" value="UniProtKB-UniRule"/>
</dbReference>
<dbReference type="PANTHER" id="PTHR42872">
    <property type="entry name" value="PROTEIN-GLUTAMATE METHYLESTERASE/PROTEIN-GLUTAMINE GLUTAMINASE"/>
    <property type="match status" value="1"/>
</dbReference>
<keyword evidence="1 4" id="KW-0378">Hydrolase</keyword>
<evidence type="ECO:0000256" key="1">
    <source>
        <dbReference type="ARBA" id="ARBA00022801"/>
    </source>
</evidence>
<dbReference type="Pfam" id="PF01339">
    <property type="entry name" value="CheB_methylest"/>
    <property type="match status" value="1"/>
</dbReference>
<dbReference type="Proteomes" id="UP000248745">
    <property type="component" value="Unassembled WGS sequence"/>
</dbReference>
<comment type="caution">
    <text evidence="6">The sequence shown here is derived from an EMBL/GenBank/DDBJ whole genome shotgun (WGS) entry which is preliminary data.</text>
</comment>
<sequence length="192" mass="21096">MEQNKITEVKSKLVIIGGSAGSLEVLLQILPHLHVDVPPIVVILHRRTDSESPLIDVLEMRTKLRVKEVEEKEPVKQGWIYVAPANYHVLFEHDQTFALDDSEKVNHSRPSIDVGFQSAAEVYRDGVTGILLSGANADGTEGFRKIQEHGGVTIAQNPETAEISYMPAQAIHHHTADRVADAEGIVAIINSL</sequence>
<dbReference type="PANTHER" id="PTHR42872:SF3">
    <property type="entry name" value="PROTEIN-GLUTAMATE METHYLESTERASE_PROTEIN-GLUTAMINE GLUTAMINASE 1"/>
    <property type="match status" value="1"/>
</dbReference>